<comment type="caution">
    <text evidence="2">The sequence shown here is derived from an EMBL/GenBank/DDBJ whole genome shotgun (WGS) entry which is preliminary data.</text>
</comment>
<evidence type="ECO:0000313" key="2">
    <source>
        <dbReference type="EMBL" id="RMA66553.1"/>
    </source>
</evidence>
<dbReference type="Pfam" id="PF14020">
    <property type="entry name" value="DUF4236"/>
    <property type="match status" value="1"/>
</dbReference>
<evidence type="ECO:0000313" key="3">
    <source>
        <dbReference type="Proteomes" id="UP000271339"/>
    </source>
</evidence>
<evidence type="ECO:0000259" key="1">
    <source>
        <dbReference type="Pfam" id="PF14020"/>
    </source>
</evidence>
<dbReference type="AlphaFoldDB" id="A0A3L9Z119"/>
<dbReference type="InterPro" id="IPR025330">
    <property type="entry name" value="DUF4236"/>
</dbReference>
<dbReference type="RefSeq" id="WP_121906538.1">
    <property type="nucleotide sequence ID" value="NZ_REFC01000011.1"/>
</dbReference>
<dbReference type="Proteomes" id="UP000271339">
    <property type="component" value="Unassembled WGS sequence"/>
</dbReference>
<accession>A0A3L9Z119</accession>
<dbReference type="OrthoDB" id="9806903at2"/>
<gene>
    <name evidence="2" type="ORF">BXY75_0980</name>
</gene>
<dbReference type="EMBL" id="REFC01000011">
    <property type="protein sequence ID" value="RMA66553.1"/>
    <property type="molecule type" value="Genomic_DNA"/>
</dbReference>
<name>A0A3L9Z119_9FLAO</name>
<protein>
    <submittedName>
        <fullName evidence="2">Uncharacterized protein DUF4236</fullName>
    </submittedName>
</protein>
<sequence>MAWSFRRRVKIIPGVHLNLSKNGISTSIGVRGANITMGKSGSYLNTGIPGTGIYQRQKLTGSIYAKPQKQINNSEQYVYAEKEIISADVQEITSQDMQGIKDSIFLAHQQRKELNQESLKIKAKLSSTKLKLIASYILIYGLFKKGIPEKIKIDISAQKQAIAQLRTQIENCYVKLDVNFDEEFELKYKHLLESFKKLTTSHKTWDITTASQQDAVKSRSSAGTLVKKKEVKFGFKTLPDIKFDFESICFQNANGADLYFYPNFIVMFSSKHKFAIIGFEELNFYHRSVRFTETGTIPKDSKVIGKTWAKVNKNGTPDKRFKGNYQIPVVKYGEIKLSTDTGLNEEYEFSNYEFSEEFATAFKDYQNLIKQSGIVKNVR</sequence>
<organism evidence="2 3">
    <name type="scientific">Ulvibacter antarcticus</name>
    <dbReference type="NCBI Taxonomy" id="442714"/>
    <lineage>
        <taxon>Bacteria</taxon>
        <taxon>Pseudomonadati</taxon>
        <taxon>Bacteroidota</taxon>
        <taxon>Flavobacteriia</taxon>
        <taxon>Flavobacteriales</taxon>
        <taxon>Flavobacteriaceae</taxon>
        <taxon>Ulvibacter</taxon>
    </lineage>
</organism>
<proteinExistence type="predicted"/>
<keyword evidence="3" id="KW-1185">Reference proteome</keyword>
<reference evidence="2 3" key="1">
    <citation type="submission" date="2018-10" db="EMBL/GenBank/DDBJ databases">
        <title>Genomic Encyclopedia of Archaeal and Bacterial Type Strains, Phase II (KMG-II): from individual species to whole genera.</title>
        <authorList>
            <person name="Goeker M."/>
        </authorList>
    </citation>
    <scope>NUCLEOTIDE SEQUENCE [LARGE SCALE GENOMIC DNA]</scope>
    <source>
        <strain evidence="2 3">DSM 23424</strain>
    </source>
</reference>
<feature type="domain" description="DUF4236" evidence="1">
    <location>
        <begin position="3"/>
        <end position="56"/>
    </location>
</feature>